<protein>
    <submittedName>
        <fullName evidence="4">DUF3347 domain-containing protein</fullName>
    </submittedName>
</protein>
<organism evidence="4 5">
    <name type="scientific">Aquimarina litoralis</name>
    <dbReference type="NCBI Taxonomy" id="584605"/>
    <lineage>
        <taxon>Bacteria</taxon>
        <taxon>Pseudomonadati</taxon>
        <taxon>Bacteroidota</taxon>
        <taxon>Flavobacteriia</taxon>
        <taxon>Flavobacteriales</taxon>
        <taxon>Flavobacteriaceae</taxon>
        <taxon>Aquimarina</taxon>
    </lineage>
</organism>
<name>A0ABP3TL01_9FLAO</name>
<evidence type="ECO:0000256" key="1">
    <source>
        <dbReference type="SAM" id="Coils"/>
    </source>
</evidence>
<evidence type="ECO:0000259" key="3">
    <source>
        <dbReference type="Pfam" id="PF11827"/>
    </source>
</evidence>
<evidence type="ECO:0000256" key="2">
    <source>
        <dbReference type="SAM" id="MobiDB-lite"/>
    </source>
</evidence>
<feature type="domain" description="DUF3347" evidence="3">
    <location>
        <begin position="50"/>
        <end position="126"/>
    </location>
</feature>
<comment type="caution">
    <text evidence="4">The sequence shown here is derived from an EMBL/GenBank/DDBJ whole genome shotgun (WGS) entry which is preliminary data.</text>
</comment>
<reference evidence="5" key="1">
    <citation type="journal article" date="2019" name="Int. J. Syst. Evol. Microbiol.">
        <title>The Global Catalogue of Microorganisms (GCM) 10K type strain sequencing project: providing services to taxonomists for standard genome sequencing and annotation.</title>
        <authorList>
            <consortium name="The Broad Institute Genomics Platform"/>
            <consortium name="The Broad Institute Genome Sequencing Center for Infectious Disease"/>
            <person name="Wu L."/>
            <person name="Ma J."/>
        </authorList>
    </citation>
    <scope>NUCLEOTIDE SEQUENCE [LARGE SCALE GENOMIC DNA]</scope>
    <source>
        <strain evidence="5">JCM 15974</strain>
    </source>
</reference>
<gene>
    <name evidence="4" type="ORF">GCM10009430_00770</name>
</gene>
<dbReference type="InterPro" id="IPR021782">
    <property type="entry name" value="DUF3347"/>
</dbReference>
<feature type="coiled-coil region" evidence="1">
    <location>
        <begin position="59"/>
        <end position="86"/>
    </location>
</feature>
<feature type="region of interest" description="Disordered" evidence="2">
    <location>
        <begin position="1"/>
        <end position="30"/>
    </location>
</feature>
<accession>A0ABP3TL01</accession>
<proteinExistence type="predicted"/>
<feature type="compositionally biased region" description="Basic and acidic residues" evidence="2">
    <location>
        <begin position="1"/>
        <end position="15"/>
    </location>
</feature>
<evidence type="ECO:0000313" key="5">
    <source>
        <dbReference type="Proteomes" id="UP001501758"/>
    </source>
</evidence>
<dbReference type="Pfam" id="PF11827">
    <property type="entry name" value="DUF3347"/>
    <property type="match status" value="1"/>
</dbReference>
<evidence type="ECO:0000313" key="4">
    <source>
        <dbReference type="EMBL" id="GAA0711360.1"/>
    </source>
</evidence>
<keyword evidence="5" id="KW-1185">Reference proteome</keyword>
<dbReference type="EMBL" id="BAAAGE010000001">
    <property type="protein sequence ID" value="GAA0711360.1"/>
    <property type="molecule type" value="Genomic_DNA"/>
</dbReference>
<keyword evidence="1" id="KW-0175">Coiled coil</keyword>
<dbReference type="Proteomes" id="UP001501758">
    <property type="component" value="Unassembled WGS sequence"/>
</dbReference>
<sequence length="173" mass="19684">MSCAKDKKESTKNIDDTPVTEEVSEKEDKDLDLTSSKSEVVFSDEKITKLYNQYLLVKKQLVNSKAKLVQKEAKKLEELLDDSDENKQLKATTKLISLTKEIKKQRDFFVTLTEETEKIINGATITSGKVYKQFCPMAFEGNGGYWLSNSDEVRNPYYGNEMLTCGKVDTTIQ</sequence>